<keyword evidence="4" id="KW-0808">Transferase</keyword>
<proteinExistence type="predicted"/>
<evidence type="ECO:0000313" key="8">
    <source>
        <dbReference type="Proteomes" id="UP001419910"/>
    </source>
</evidence>
<sequence length="282" mass="31957">MIVPFFNERACIAETIASLAQQTMPFRLLLVDNGSTDDSAAIADKAARVHALDYTIVTEPSAGKVSALRAGLRETHTRWIATCDADTLYPPQYLAAASAQLARSGCVVTGAYRVPRGAGPIKRAAKAWQIRNTARLLRRQSHSGGWGQAFCTGSLCAVGGFDPSVWNFVLEDHEVIHRLMRQGRMRYSNDLWCMPSPRKRDRDSVRWTFIERLTYSLVAPWAGDWYFYSFLSRRLQRRKLFSHRLRERQYQQPDERPLFASRPIDVTIATQANRETGHRLGA</sequence>
<organism evidence="7 8">
    <name type="scientific">Sphingomonas oligophenolica</name>
    <dbReference type="NCBI Taxonomy" id="301154"/>
    <lineage>
        <taxon>Bacteria</taxon>
        <taxon>Pseudomonadati</taxon>
        <taxon>Pseudomonadota</taxon>
        <taxon>Alphaproteobacteria</taxon>
        <taxon>Sphingomonadales</taxon>
        <taxon>Sphingomonadaceae</taxon>
        <taxon>Sphingomonas</taxon>
    </lineage>
</organism>
<comment type="caution">
    <text evidence="7">The sequence shown here is derived from an EMBL/GenBank/DDBJ whole genome shotgun (WGS) entry which is preliminary data.</text>
</comment>
<gene>
    <name evidence="7" type="ORF">ABC974_01245</name>
</gene>
<evidence type="ECO:0000256" key="5">
    <source>
        <dbReference type="ARBA" id="ARBA00023136"/>
    </source>
</evidence>
<dbReference type="PANTHER" id="PTHR43646:SF2">
    <property type="entry name" value="GLYCOSYLTRANSFERASE 2-LIKE DOMAIN-CONTAINING PROTEIN"/>
    <property type="match status" value="1"/>
</dbReference>
<evidence type="ECO:0000256" key="2">
    <source>
        <dbReference type="ARBA" id="ARBA00022475"/>
    </source>
</evidence>
<dbReference type="Proteomes" id="UP001419910">
    <property type="component" value="Unassembled WGS sequence"/>
</dbReference>
<dbReference type="Gene3D" id="3.90.550.10">
    <property type="entry name" value="Spore Coat Polysaccharide Biosynthesis Protein SpsA, Chain A"/>
    <property type="match status" value="1"/>
</dbReference>
<keyword evidence="3" id="KW-0328">Glycosyltransferase</keyword>
<dbReference type="CDD" id="cd06423">
    <property type="entry name" value="CESA_like"/>
    <property type="match status" value="1"/>
</dbReference>
<reference evidence="7 8" key="1">
    <citation type="submission" date="2024-05" db="EMBL/GenBank/DDBJ databases">
        <authorList>
            <person name="Liu Q."/>
            <person name="Xin Y.-H."/>
        </authorList>
    </citation>
    <scope>NUCLEOTIDE SEQUENCE [LARGE SCALE GENOMIC DNA]</scope>
    <source>
        <strain evidence="7 8">CGMCC 1.10181</strain>
    </source>
</reference>
<accession>A0ABU9XXG5</accession>
<evidence type="ECO:0000259" key="6">
    <source>
        <dbReference type="Pfam" id="PF00535"/>
    </source>
</evidence>
<dbReference type="PANTHER" id="PTHR43646">
    <property type="entry name" value="GLYCOSYLTRANSFERASE"/>
    <property type="match status" value="1"/>
</dbReference>
<keyword evidence="5" id="KW-0472">Membrane</keyword>
<dbReference type="RefSeq" id="WP_343887829.1">
    <property type="nucleotide sequence ID" value="NZ_BAAAEH010000005.1"/>
</dbReference>
<protein>
    <submittedName>
        <fullName evidence="7">Glycosyltransferase family 2 protein</fullName>
    </submittedName>
</protein>
<dbReference type="InterPro" id="IPR029044">
    <property type="entry name" value="Nucleotide-diphossugar_trans"/>
</dbReference>
<evidence type="ECO:0000256" key="3">
    <source>
        <dbReference type="ARBA" id="ARBA00022676"/>
    </source>
</evidence>
<evidence type="ECO:0000256" key="1">
    <source>
        <dbReference type="ARBA" id="ARBA00004236"/>
    </source>
</evidence>
<keyword evidence="2" id="KW-1003">Cell membrane</keyword>
<dbReference type="SUPFAM" id="SSF53448">
    <property type="entry name" value="Nucleotide-diphospho-sugar transferases"/>
    <property type="match status" value="1"/>
</dbReference>
<keyword evidence="8" id="KW-1185">Reference proteome</keyword>
<dbReference type="Pfam" id="PF00535">
    <property type="entry name" value="Glycos_transf_2"/>
    <property type="match status" value="1"/>
</dbReference>
<evidence type="ECO:0000256" key="4">
    <source>
        <dbReference type="ARBA" id="ARBA00022679"/>
    </source>
</evidence>
<evidence type="ECO:0000313" key="7">
    <source>
        <dbReference type="EMBL" id="MEN2788239.1"/>
    </source>
</evidence>
<dbReference type="InterPro" id="IPR001173">
    <property type="entry name" value="Glyco_trans_2-like"/>
</dbReference>
<feature type="domain" description="Glycosyltransferase 2-like" evidence="6">
    <location>
        <begin position="2"/>
        <end position="155"/>
    </location>
</feature>
<dbReference type="EMBL" id="JBDIME010000001">
    <property type="protein sequence ID" value="MEN2788239.1"/>
    <property type="molecule type" value="Genomic_DNA"/>
</dbReference>
<comment type="subcellular location">
    <subcellularLocation>
        <location evidence="1">Cell membrane</location>
    </subcellularLocation>
</comment>
<name>A0ABU9XXG5_9SPHN</name>